<evidence type="ECO:0000256" key="3">
    <source>
        <dbReference type="ARBA" id="ARBA00023163"/>
    </source>
</evidence>
<keyword evidence="4" id="KW-0812">Transmembrane</keyword>
<dbReference type="STRING" id="1416779.SAMN05444409_1541"/>
<dbReference type="SUPFAM" id="SSF46689">
    <property type="entry name" value="Homeodomain-like"/>
    <property type="match status" value="1"/>
</dbReference>
<protein>
    <submittedName>
        <fullName evidence="6">Helix-turn-helix domain-containing protein</fullName>
    </submittedName>
</protein>
<keyword evidence="1" id="KW-0805">Transcription regulation</keyword>
<reference evidence="7" key="1">
    <citation type="submission" date="2016-11" db="EMBL/GenBank/DDBJ databases">
        <authorList>
            <person name="Varghese N."/>
            <person name="Submissions S."/>
        </authorList>
    </citation>
    <scope>NUCLEOTIDE SEQUENCE [LARGE SCALE GENOMIC DNA]</scope>
    <source>
        <strain evidence="7">DSM 27623</strain>
    </source>
</reference>
<feature type="transmembrane region" description="Helical" evidence="4">
    <location>
        <begin position="12"/>
        <end position="30"/>
    </location>
</feature>
<dbReference type="GO" id="GO:0043565">
    <property type="term" value="F:sequence-specific DNA binding"/>
    <property type="evidence" value="ECO:0007669"/>
    <property type="project" value="InterPro"/>
</dbReference>
<sequence length="486" mass="55798">MIAIIKKIPVNLLTERIVVFLCLFIIAFYTPQTPNDVGILREEILDKMQYDSQQLEPLLKYYSKISPADAQILRIKSLLIKGNYEEALNSLSALKKIATNDKKSEIFFQYQYLYAELCQALGLTSELKNISNDVQNFKFSKQIIFADLAIDKTSFEVFAPSERIAILKSAIENYKKAGNNKALIQSSIWLSELLNKNSAESMPARNYARGLTNINKSGIYYEILVFNSLAKIELEKSNPKAAFDFLKNFQSSASGISNIGLKADYYKNLAKASAGINEFNMLGSANDKYFNIIQNIESKKSVAKAMLVNHINKMNEEKLAAQQKMFRYIYLAIIVIFIIAIILIYWSVKYKSRLAKKVPASTEVKNFVIPDKTEKRILNKLEEFEKNQKYIRKTVSLKTLAQQFDTNPKYLSEVVNKHKNSNFNTYINNLRIDYIVDKIKENPEYRKYKVSYLADECGFSSHSLFTTIFKNRMNLSPTEFLQKING</sequence>
<keyword evidence="7" id="KW-1185">Reference proteome</keyword>
<accession>A0A1N6FXT1</accession>
<evidence type="ECO:0000259" key="5">
    <source>
        <dbReference type="PROSITE" id="PS01124"/>
    </source>
</evidence>
<dbReference type="PROSITE" id="PS01124">
    <property type="entry name" value="HTH_ARAC_FAMILY_2"/>
    <property type="match status" value="1"/>
</dbReference>
<dbReference type="PANTHER" id="PTHR43280">
    <property type="entry name" value="ARAC-FAMILY TRANSCRIPTIONAL REGULATOR"/>
    <property type="match status" value="1"/>
</dbReference>
<feature type="transmembrane region" description="Helical" evidence="4">
    <location>
        <begin position="328"/>
        <end position="348"/>
    </location>
</feature>
<organism evidence="6 7">
    <name type="scientific">Epilithonimonas zeae</name>
    <dbReference type="NCBI Taxonomy" id="1416779"/>
    <lineage>
        <taxon>Bacteria</taxon>
        <taxon>Pseudomonadati</taxon>
        <taxon>Bacteroidota</taxon>
        <taxon>Flavobacteriia</taxon>
        <taxon>Flavobacteriales</taxon>
        <taxon>Weeksellaceae</taxon>
        <taxon>Chryseobacterium group</taxon>
        <taxon>Epilithonimonas</taxon>
    </lineage>
</organism>
<evidence type="ECO:0000313" key="7">
    <source>
        <dbReference type="Proteomes" id="UP000185207"/>
    </source>
</evidence>
<keyword evidence="3" id="KW-0804">Transcription</keyword>
<dbReference type="AlphaFoldDB" id="A0A1N6FXT1"/>
<dbReference type="SMART" id="SM00342">
    <property type="entry name" value="HTH_ARAC"/>
    <property type="match status" value="1"/>
</dbReference>
<feature type="domain" description="HTH araC/xylS-type" evidence="5">
    <location>
        <begin position="375"/>
        <end position="483"/>
    </location>
</feature>
<keyword evidence="4" id="KW-0472">Membrane</keyword>
<dbReference type="EMBL" id="FSRK01000001">
    <property type="protein sequence ID" value="SIO00115.1"/>
    <property type="molecule type" value="Genomic_DNA"/>
</dbReference>
<dbReference type="PANTHER" id="PTHR43280:SF34">
    <property type="entry name" value="ARAC-FAMILY TRANSCRIPTIONAL REGULATOR"/>
    <property type="match status" value="1"/>
</dbReference>
<name>A0A1N6FXT1_9FLAO</name>
<evidence type="ECO:0000256" key="4">
    <source>
        <dbReference type="SAM" id="Phobius"/>
    </source>
</evidence>
<dbReference type="GO" id="GO:0003700">
    <property type="term" value="F:DNA-binding transcription factor activity"/>
    <property type="evidence" value="ECO:0007669"/>
    <property type="project" value="InterPro"/>
</dbReference>
<dbReference type="InterPro" id="IPR018060">
    <property type="entry name" value="HTH_AraC"/>
</dbReference>
<dbReference type="Pfam" id="PF12833">
    <property type="entry name" value="HTH_18"/>
    <property type="match status" value="1"/>
</dbReference>
<proteinExistence type="predicted"/>
<keyword evidence="2" id="KW-0238">DNA-binding</keyword>
<gene>
    <name evidence="6" type="ORF">SAMN05444409_1541</name>
</gene>
<evidence type="ECO:0000313" key="6">
    <source>
        <dbReference type="EMBL" id="SIO00115.1"/>
    </source>
</evidence>
<evidence type="ECO:0000256" key="2">
    <source>
        <dbReference type="ARBA" id="ARBA00023125"/>
    </source>
</evidence>
<dbReference type="RefSeq" id="WP_074234350.1">
    <property type="nucleotide sequence ID" value="NZ_FSRK01000001.1"/>
</dbReference>
<dbReference type="Proteomes" id="UP000185207">
    <property type="component" value="Unassembled WGS sequence"/>
</dbReference>
<keyword evidence="4" id="KW-1133">Transmembrane helix</keyword>
<evidence type="ECO:0000256" key="1">
    <source>
        <dbReference type="ARBA" id="ARBA00023015"/>
    </source>
</evidence>
<dbReference type="InterPro" id="IPR009057">
    <property type="entry name" value="Homeodomain-like_sf"/>
</dbReference>
<dbReference type="Gene3D" id="1.10.10.60">
    <property type="entry name" value="Homeodomain-like"/>
    <property type="match status" value="2"/>
</dbReference>
<dbReference type="OrthoDB" id="5295174at2"/>